<organism evidence="1 2">
    <name type="scientific">Strongyloides papillosus</name>
    <name type="common">Intestinal threadworm</name>
    <dbReference type="NCBI Taxonomy" id="174720"/>
    <lineage>
        <taxon>Eukaryota</taxon>
        <taxon>Metazoa</taxon>
        <taxon>Ecdysozoa</taxon>
        <taxon>Nematoda</taxon>
        <taxon>Chromadorea</taxon>
        <taxon>Rhabditida</taxon>
        <taxon>Tylenchina</taxon>
        <taxon>Panagrolaimomorpha</taxon>
        <taxon>Strongyloidoidea</taxon>
        <taxon>Strongyloididae</taxon>
        <taxon>Strongyloides</taxon>
    </lineage>
</organism>
<dbReference type="Proteomes" id="UP000046392">
    <property type="component" value="Unplaced"/>
</dbReference>
<protein>
    <submittedName>
        <fullName evidence="2">Uncharacterized protein</fullName>
    </submittedName>
</protein>
<accession>A0A0N5C650</accession>
<dbReference type="WBParaSite" id="SPAL_0001342500.1">
    <property type="protein sequence ID" value="SPAL_0001342500.1"/>
    <property type="gene ID" value="SPAL_0001342500"/>
</dbReference>
<evidence type="ECO:0000313" key="2">
    <source>
        <dbReference type="WBParaSite" id="SPAL_0001342500.1"/>
    </source>
</evidence>
<reference evidence="2" key="1">
    <citation type="submission" date="2017-02" db="UniProtKB">
        <authorList>
            <consortium name="WormBaseParasite"/>
        </authorList>
    </citation>
    <scope>IDENTIFICATION</scope>
</reference>
<evidence type="ECO:0000313" key="1">
    <source>
        <dbReference type="Proteomes" id="UP000046392"/>
    </source>
</evidence>
<proteinExistence type="predicted"/>
<keyword evidence="1" id="KW-1185">Reference proteome</keyword>
<name>A0A0N5C650_STREA</name>
<sequence length="130" mass="13771">MLSVVAINSVNVVFICEFENVIKLTLVLEVVSEDIVANCCETNVTKTVTIEGVVLLDVASNLFVDSVVVIIGCEDLGGFVLTLFFEAGGNISVSTVGFSLDVSKVLIKSDGGFICKNSFSAENVCVLKEV</sequence>
<dbReference type="AlphaFoldDB" id="A0A0N5C650"/>